<organism evidence="1 2">
    <name type="scientific">Burkholderia cepacia</name>
    <name type="common">Pseudomonas cepacia</name>
    <dbReference type="NCBI Taxonomy" id="292"/>
    <lineage>
        <taxon>Bacteria</taxon>
        <taxon>Pseudomonadati</taxon>
        <taxon>Pseudomonadota</taxon>
        <taxon>Betaproteobacteria</taxon>
        <taxon>Burkholderiales</taxon>
        <taxon>Burkholderiaceae</taxon>
        <taxon>Burkholderia</taxon>
        <taxon>Burkholderia cepacia complex</taxon>
    </lineage>
</organism>
<dbReference type="InterPro" id="IPR012933">
    <property type="entry name" value="HicA_mRNA_interferase"/>
</dbReference>
<dbReference type="EMBL" id="LOYH01000037">
    <property type="protein sequence ID" value="KVK84648.1"/>
    <property type="molecule type" value="Genomic_DNA"/>
</dbReference>
<protein>
    <submittedName>
        <fullName evidence="1">Pilus assembly protein HicB</fullName>
    </submittedName>
</protein>
<dbReference type="AlphaFoldDB" id="A0A124SPP0"/>
<reference evidence="1 2" key="1">
    <citation type="submission" date="2015-11" db="EMBL/GenBank/DDBJ databases">
        <title>Expanding the genomic diversity of Burkholderia species for the development of highly accurate diagnostics.</title>
        <authorList>
            <person name="Sahl J."/>
            <person name="Keim P."/>
            <person name="Wagner D."/>
        </authorList>
    </citation>
    <scope>NUCLEOTIDE SEQUENCE [LARGE SCALE GENOMIC DNA]</scope>
    <source>
        <strain evidence="1 2">MSMB1302</strain>
    </source>
</reference>
<proteinExistence type="predicted"/>
<dbReference type="PATRIC" id="fig|626418.3.peg.4517"/>
<evidence type="ECO:0000313" key="2">
    <source>
        <dbReference type="Proteomes" id="UP000069001"/>
    </source>
</evidence>
<dbReference type="GO" id="GO:0003729">
    <property type="term" value="F:mRNA binding"/>
    <property type="evidence" value="ECO:0007669"/>
    <property type="project" value="InterPro"/>
</dbReference>
<dbReference type="GeneID" id="71056541"/>
<dbReference type="RefSeq" id="WP_015875749.1">
    <property type="nucleotide sequence ID" value="NZ_CP095497.1"/>
</dbReference>
<accession>A0A124SPP0</accession>
<sequence length="84" mass="9413">MKSKHARTLAAIFTKPTLGGIVFSDIESLVAALGGEIHEGAGSRIAFELNGTRRYHHRPHPGKEAKRYQVEDLRDWFIEMGIKP</sequence>
<name>A0A124SPP0_BURCE</name>
<gene>
    <name evidence="1" type="ORF">WS90_11775</name>
</gene>
<dbReference type="Proteomes" id="UP000069001">
    <property type="component" value="Unassembled WGS sequence"/>
</dbReference>
<dbReference type="Pfam" id="PF07927">
    <property type="entry name" value="HicA_toxin"/>
    <property type="match status" value="1"/>
</dbReference>
<comment type="caution">
    <text evidence="1">The sequence shown here is derived from an EMBL/GenBank/DDBJ whole genome shotgun (WGS) entry which is preliminary data.</text>
</comment>
<evidence type="ECO:0000313" key="1">
    <source>
        <dbReference type="EMBL" id="KVK84648.1"/>
    </source>
</evidence>